<dbReference type="Proteomes" id="UP000799770">
    <property type="component" value="Unassembled WGS sequence"/>
</dbReference>
<dbReference type="AlphaFoldDB" id="A0A6A5YZD3"/>
<keyword evidence="4 5" id="KW-0539">Nucleus</keyword>
<feature type="compositionally biased region" description="Basic and acidic residues" evidence="6">
    <location>
        <begin position="213"/>
        <end position="225"/>
    </location>
</feature>
<organism evidence="7 8">
    <name type="scientific">Lophiotrema nucula</name>
    <dbReference type="NCBI Taxonomy" id="690887"/>
    <lineage>
        <taxon>Eukaryota</taxon>
        <taxon>Fungi</taxon>
        <taxon>Dikarya</taxon>
        <taxon>Ascomycota</taxon>
        <taxon>Pezizomycotina</taxon>
        <taxon>Dothideomycetes</taxon>
        <taxon>Pleosporomycetidae</taxon>
        <taxon>Pleosporales</taxon>
        <taxon>Lophiotremataceae</taxon>
        <taxon>Lophiotrema</taxon>
    </lineage>
</organism>
<evidence type="ECO:0000256" key="6">
    <source>
        <dbReference type="SAM" id="MobiDB-lite"/>
    </source>
</evidence>
<evidence type="ECO:0000256" key="2">
    <source>
        <dbReference type="ARBA" id="ARBA00010077"/>
    </source>
</evidence>
<reference evidence="7" key="1">
    <citation type="journal article" date="2020" name="Stud. Mycol.">
        <title>101 Dothideomycetes genomes: a test case for predicting lifestyles and emergence of pathogens.</title>
        <authorList>
            <person name="Haridas S."/>
            <person name="Albert R."/>
            <person name="Binder M."/>
            <person name="Bloem J."/>
            <person name="Labutti K."/>
            <person name="Salamov A."/>
            <person name="Andreopoulos B."/>
            <person name="Baker S."/>
            <person name="Barry K."/>
            <person name="Bills G."/>
            <person name="Bluhm B."/>
            <person name="Cannon C."/>
            <person name="Castanera R."/>
            <person name="Culley D."/>
            <person name="Daum C."/>
            <person name="Ezra D."/>
            <person name="Gonzalez J."/>
            <person name="Henrissat B."/>
            <person name="Kuo A."/>
            <person name="Liang C."/>
            <person name="Lipzen A."/>
            <person name="Lutzoni F."/>
            <person name="Magnuson J."/>
            <person name="Mondo S."/>
            <person name="Nolan M."/>
            <person name="Ohm R."/>
            <person name="Pangilinan J."/>
            <person name="Park H.-J."/>
            <person name="Ramirez L."/>
            <person name="Alfaro M."/>
            <person name="Sun H."/>
            <person name="Tritt A."/>
            <person name="Yoshinaga Y."/>
            <person name="Zwiers L.-H."/>
            <person name="Turgeon B."/>
            <person name="Goodwin S."/>
            <person name="Spatafora J."/>
            <person name="Crous P."/>
            <person name="Grigoriev I."/>
        </authorList>
    </citation>
    <scope>NUCLEOTIDE SEQUENCE</scope>
    <source>
        <strain evidence="7">CBS 627.86</strain>
    </source>
</reference>
<dbReference type="GO" id="GO:0005634">
    <property type="term" value="C:nucleus"/>
    <property type="evidence" value="ECO:0007669"/>
    <property type="project" value="UniProtKB-SubCell"/>
</dbReference>
<name>A0A6A5YZD3_9PLEO</name>
<proteinExistence type="inferred from homology"/>
<evidence type="ECO:0000256" key="1">
    <source>
        <dbReference type="ARBA" id="ARBA00004123"/>
    </source>
</evidence>
<comment type="function">
    <text evidence="5">Involved in ribosomal large subunit assembly.</text>
</comment>
<feature type="compositionally biased region" description="Basic and acidic residues" evidence="6">
    <location>
        <begin position="181"/>
        <end position="204"/>
    </location>
</feature>
<evidence type="ECO:0000256" key="4">
    <source>
        <dbReference type="ARBA" id="ARBA00023242"/>
    </source>
</evidence>
<comment type="similarity">
    <text evidence="2 5">Belongs to the RRS1 family.</text>
</comment>
<evidence type="ECO:0000313" key="7">
    <source>
        <dbReference type="EMBL" id="KAF2112480.1"/>
    </source>
</evidence>
<dbReference type="InterPro" id="IPR007023">
    <property type="entry name" value="Ribosom_reg"/>
</dbReference>
<gene>
    <name evidence="7" type="ORF">BDV96DRAFT_163700</name>
</gene>
<dbReference type="EMBL" id="ML977331">
    <property type="protein sequence ID" value="KAF2112480.1"/>
    <property type="molecule type" value="Genomic_DNA"/>
</dbReference>
<evidence type="ECO:0000256" key="3">
    <source>
        <dbReference type="ARBA" id="ARBA00022517"/>
    </source>
</evidence>
<feature type="region of interest" description="Disordered" evidence="6">
    <location>
        <begin position="162"/>
        <end position="225"/>
    </location>
</feature>
<dbReference type="OrthoDB" id="28455at2759"/>
<evidence type="ECO:0000256" key="5">
    <source>
        <dbReference type="RuleBase" id="RU364132"/>
    </source>
</evidence>
<protein>
    <recommendedName>
        <fullName evidence="5">Ribosome biogenesis regulatory protein</fullName>
    </recommendedName>
</protein>
<keyword evidence="3 5" id="KW-0690">Ribosome biogenesis</keyword>
<accession>A0A6A5YZD3</accession>
<dbReference type="GO" id="GO:0042254">
    <property type="term" value="P:ribosome biogenesis"/>
    <property type="evidence" value="ECO:0007669"/>
    <property type="project" value="UniProtKB-KW"/>
</dbReference>
<feature type="region of interest" description="Disordered" evidence="6">
    <location>
        <begin position="1"/>
        <end position="21"/>
    </location>
</feature>
<evidence type="ECO:0000313" key="8">
    <source>
        <dbReference type="Proteomes" id="UP000799770"/>
    </source>
</evidence>
<dbReference type="Pfam" id="PF04939">
    <property type="entry name" value="RRS1"/>
    <property type="match status" value="1"/>
</dbReference>
<comment type="subcellular location">
    <subcellularLocation>
        <location evidence="1 5">Nucleus</location>
    </subcellularLocation>
</comment>
<keyword evidence="8" id="KW-1185">Reference proteome</keyword>
<sequence length="225" mass="25036">MADTEMTDGVPLNGPSPTDSTLASRIKDGAMDVSSTIDTASGSRLPVTVEKPNPYEFDLGNLLAIDTNIVPRDPSEEQLSAIARDAAQVLINQLLTTCKVTSNADGVTLKLPLPTTALPREKPIPTPKPPTKWELFAAKKGIKDKKREGKMVFDEEKQDWVPKWGYKGKNKEGEDDWLVEVDDKKEKETGEAGDKRAENRQARKDRVKRNERKQRANDRNARKNG</sequence>